<dbReference type="AlphaFoldDB" id="A0A5P9P4S8"/>
<feature type="domain" description="CBS" evidence="3">
    <location>
        <begin position="7"/>
        <end position="65"/>
    </location>
</feature>
<dbReference type="OrthoDB" id="43333at2157"/>
<evidence type="ECO:0000256" key="1">
    <source>
        <dbReference type="ARBA" id="ARBA00023122"/>
    </source>
</evidence>
<evidence type="ECO:0000259" key="3">
    <source>
        <dbReference type="PROSITE" id="PS51371"/>
    </source>
</evidence>
<gene>
    <name evidence="4" type="ORF">GCU68_11715</name>
</gene>
<dbReference type="RefSeq" id="WP_152941812.1">
    <property type="nucleotide sequence ID" value="NZ_CP045488.1"/>
</dbReference>
<evidence type="ECO:0000313" key="4">
    <source>
        <dbReference type="EMBL" id="QFU83155.1"/>
    </source>
</evidence>
<dbReference type="EMBL" id="CP045488">
    <property type="protein sequence ID" value="QFU83155.1"/>
    <property type="molecule type" value="Genomic_DNA"/>
</dbReference>
<evidence type="ECO:0000256" key="2">
    <source>
        <dbReference type="PROSITE-ProRule" id="PRU00703"/>
    </source>
</evidence>
<accession>A0A5P9P4S8</accession>
<evidence type="ECO:0000313" key="5">
    <source>
        <dbReference type="Proteomes" id="UP000326170"/>
    </source>
</evidence>
<dbReference type="InterPro" id="IPR000644">
    <property type="entry name" value="CBS_dom"/>
</dbReference>
<keyword evidence="5" id="KW-1185">Reference proteome</keyword>
<sequence length="140" mass="15011">MPVDNLARSDVITAATDESVQALATMMNDEDVGSIVITDGDEPVGIVTDRDLTLEVVAEGTAPDELVAEDVMSTDLCTIAHDSGFYRATELMSEHGVRRLPVTDGDGDLTGIITVDDLNELLADEHQQLADVVQAQRPPY</sequence>
<dbReference type="SUPFAM" id="SSF54631">
    <property type="entry name" value="CBS-domain pair"/>
    <property type="match status" value="1"/>
</dbReference>
<name>A0A5P9P4S8_9EURY</name>
<dbReference type="GeneID" id="42301721"/>
<dbReference type="InterPro" id="IPR046342">
    <property type="entry name" value="CBS_dom_sf"/>
</dbReference>
<dbReference type="InterPro" id="IPR051257">
    <property type="entry name" value="Diverse_CBS-Domain"/>
</dbReference>
<dbReference type="KEGG" id="nas:GCU68_11715"/>
<proteinExistence type="predicted"/>
<dbReference type="Pfam" id="PF00571">
    <property type="entry name" value="CBS"/>
    <property type="match status" value="2"/>
</dbReference>
<feature type="domain" description="CBS" evidence="3">
    <location>
        <begin position="72"/>
        <end position="129"/>
    </location>
</feature>
<dbReference type="SMART" id="SM00116">
    <property type="entry name" value="CBS"/>
    <property type="match status" value="2"/>
</dbReference>
<protein>
    <submittedName>
        <fullName evidence="4">CBS domain-containing protein</fullName>
    </submittedName>
</protein>
<dbReference type="Proteomes" id="UP000326170">
    <property type="component" value="Chromosome"/>
</dbReference>
<dbReference type="PROSITE" id="PS51371">
    <property type="entry name" value="CBS"/>
    <property type="match status" value="2"/>
</dbReference>
<dbReference type="PANTHER" id="PTHR43080:SF2">
    <property type="entry name" value="CBS DOMAIN-CONTAINING PROTEIN"/>
    <property type="match status" value="1"/>
</dbReference>
<reference evidence="4 5" key="1">
    <citation type="journal article" date="2007" name="Int. J. Syst. Evol. Microbiol.">
        <title>Natronorubrum sulfidifaciens sp. nov., an extremely haloalkaliphilic archaeon isolated from Aiding salt lake in Xin-Jiang, China.</title>
        <authorList>
            <person name="Cui H.L."/>
            <person name="Tohty D."/>
            <person name="Liu H.C."/>
            <person name="Liu S.J."/>
            <person name="Oren A."/>
            <person name="Zhou P.J."/>
        </authorList>
    </citation>
    <scope>NUCLEOTIDE SEQUENCE [LARGE SCALE GENOMIC DNA]</scope>
    <source>
        <strain evidence="4 5">7-3</strain>
    </source>
</reference>
<organism evidence="4 5">
    <name type="scientific">Natronorubrum aibiense</name>
    <dbReference type="NCBI Taxonomy" id="348826"/>
    <lineage>
        <taxon>Archaea</taxon>
        <taxon>Methanobacteriati</taxon>
        <taxon>Methanobacteriota</taxon>
        <taxon>Stenosarchaea group</taxon>
        <taxon>Halobacteria</taxon>
        <taxon>Halobacteriales</taxon>
        <taxon>Natrialbaceae</taxon>
        <taxon>Natronorubrum</taxon>
    </lineage>
</organism>
<keyword evidence="1 2" id="KW-0129">CBS domain</keyword>
<dbReference type="CDD" id="cd17775">
    <property type="entry name" value="CBS_pair_bact_arch"/>
    <property type="match status" value="1"/>
</dbReference>
<dbReference type="Gene3D" id="3.10.580.10">
    <property type="entry name" value="CBS-domain"/>
    <property type="match status" value="1"/>
</dbReference>
<dbReference type="PANTHER" id="PTHR43080">
    <property type="entry name" value="CBS DOMAIN-CONTAINING PROTEIN CBSX3, MITOCHONDRIAL"/>
    <property type="match status" value="1"/>
</dbReference>